<feature type="region of interest" description="Disordered" evidence="1">
    <location>
        <begin position="1"/>
        <end position="42"/>
    </location>
</feature>
<name>M1B6J5_SOLTU</name>
<organism evidence="2 3">
    <name type="scientific">Solanum tuberosum</name>
    <name type="common">Potato</name>
    <dbReference type="NCBI Taxonomy" id="4113"/>
    <lineage>
        <taxon>Eukaryota</taxon>
        <taxon>Viridiplantae</taxon>
        <taxon>Streptophyta</taxon>
        <taxon>Embryophyta</taxon>
        <taxon>Tracheophyta</taxon>
        <taxon>Spermatophyta</taxon>
        <taxon>Magnoliopsida</taxon>
        <taxon>eudicotyledons</taxon>
        <taxon>Gunneridae</taxon>
        <taxon>Pentapetalae</taxon>
        <taxon>asterids</taxon>
        <taxon>lamiids</taxon>
        <taxon>Solanales</taxon>
        <taxon>Solanaceae</taxon>
        <taxon>Solanoideae</taxon>
        <taxon>Solaneae</taxon>
        <taxon>Solanum</taxon>
    </lineage>
</organism>
<dbReference type="Gramene" id="PGSC0003DMT400038264">
    <property type="protein sequence ID" value="PGSC0003DMT400038264"/>
    <property type="gene ID" value="PGSC0003DMG400014763"/>
</dbReference>
<evidence type="ECO:0000313" key="3">
    <source>
        <dbReference type="Proteomes" id="UP000011115"/>
    </source>
</evidence>
<sequence length="62" mass="6772">MDESASEDDHTTCDIGSISRGQTQEFTPGTSVENAGECGEPSVKEKRMIFPKRCGTGSHYLY</sequence>
<dbReference type="ExpressionAtlas" id="M1B6J5">
    <property type="expression patterns" value="baseline"/>
</dbReference>
<dbReference type="EnsemblPlants" id="PGSC0003DMT400038264">
    <property type="protein sequence ID" value="PGSC0003DMT400038264"/>
    <property type="gene ID" value="PGSC0003DMG400014763"/>
</dbReference>
<evidence type="ECO:0000256" key="1">
    <source>
        <dbReference type="SAM" id="MobiDB-lite"/>
    </source>
</evidence>
<dbReference type="HOGENOM" id="CLU_2908585_0_0_1"/>
<dbReference type="AlphaFoldDB" id="M1B6J5"/>
<reference evidence="3" key="1">
    <citation type="journal article" date="2011" name="Nature">
        <title>Genome sequence and analysis of the tuber crop potato.</title>
        <authorList>
            <consortium name="The Potato Genome Sequencing Consortium"/>
        </authorList>
    </citation>
    <scope>NUCLEOTIDE SEQUENCE [LARGE SCALE GENOMIC DNA]</scope>
    <source>
        <strain evidence="3">cv. DM1-3 516 R44</strain>
    </source>
</reference>
<evidence type="ECO:0000313" key="2">
    <source>
        <dbReference type="EnsemblPlants" id="PGSC0003DMT400038264"/>
    </source>
</evidence>
<dbReference type="Proteomes" id="UP000011115">
    <property type="component" value="Unassembled WGS sequence"/>
</dbReference>
<feature type="compositionally biased region" description="Polar residues" evidence="1">
    <location>
        <begin position="19"/>
        <end position="33"/>
    </location>
</feature>
<keyword evidence="3" id="KW-1185">Reference proteome</keyword>
<accession>M1B6J5</accession>
<reference evidence="2" key="2">
    <citation type="submission" date="2015-06" db="UniProtKB">
        <authorList>
            <consortium name="EnsemblPlants"/>
        </authorList>
    </citation>
    <scope>IDENTIFICATION</scope>
    <source>
        <strain evidence="2">DM1-3 516 R44</strain>
    </source>
</reference>
<protein>
    <submittedName>
        <fullName evidence="2">Uncharacterized protein</fullName>
    </submittedName>
</protein>
<proteinExistence type="predicted"/>